<keyword evidence="3" id="KW-0966">Cell projection</keyword>
<dbReference type="SUPFAM" id="SSF48371">
    <property type="entry name" value="ARM repeat"/>
    <property type="match status" value="1"/>
</dbReference>
<dbReference type="EMBL" id="JAFCIX010000026">
    <property type="protein sequence ID" value="KAH6600841.1"/>
    <property type="molecule type" value="Genomic_DNA"/>
</dbReference>
<dbReference type="Proteomes" id="UP001648503">
    <property type="component" value="Unassembled WGS sequence"/>
</dbReference>
<feature type="compositionally biased region" description="Polar residues" evidence="4">
    <location>
        <begin position="849"/>
        <end position="868"/>
    </location>
</feature>
<sequence>MLIEPRIELKVNQLIAEYLSCGEYGVTLHAFRDEASKKCLQSPTTMSAMGASKWLQEKQDAFKGLFRRGDQHSFFSLWDDIFHVQERVSDSSLRQLEFMLGVYFAVYPLLPHASHPKIYRIEDTMDIFKKFLETRGADQCKSSQFLQYCALPYVPDPRAHPSFHDLFLDTWAPELEERLMSFLKVSLFNKEIPRLVSFLEGLIEQMNIFKLNTDSLHILNQLTELGKDLKDLKKHIQELEYADELSNAKLLHLRTDYHNLIAIASDLVKTLVLCINGEKITPTYVSCIVQKLSVFKSGMHHDRFQQHQQTQQRQDSGKAHVSENTNIRHELVTADSAHALENVKCLNDNRRDICRVNSIEKQLDYLAVQSTLLASSTDAKTAHKQAFLLQALRFRLSKDKNGAERRTILDSFIAHDFLDIRKGKGLILYILGGPSLIVKEQLARLLNTIATDCAGREYLLKKDAYLVPIMLDAMKRETSDSGYRQNLLGALQKLSLRRVAQSIMNKFNTIDYLHMILKDVDSLSEYTIEYASALMMNLCLRTVGKQQCASNPEQTLSVLNGLIENDNIQVKTYVNGTLYSILSNPEIRDRARAIGMEEQLGYLRQISDDQLVKQIDFVIEKLKTEEDEENICDDISDDGEEDDNIDEEDGLPAFEEEEEANEIFPDNTDTLIGDALLESYVCTQVSTRLPNFGKPTVNKPRTPHEPINTIADFKRPITPSCPSTPSMGQRGNSSSHYRHLRDSSQESRGGDFRLQTESVQQNTRPLLEQTRRNLNSGGTVSSLGRKQSCMDSEEGPQSEASRKKSAKKLSDTNAPSTLKERVDFDLGFSTRPKLPRTPLNGPLDDYSGILSTNGRLTQHSPNVSQGRA</sequence>
<comment type="caution">
    <text evidence="7">The sequence shown here is derived from an EMBL/GenBank/DDBJ whole genome shotgun (WGS) entry which is preliminary data.</text>
</comment>
<dbReference type="InterPro" id="IPR040369">
    <property type="entry name" value="ARMC9"/>
</dbReference>
<dbReference type="Gene3D" id="1.25.10.10">
    <property type="entry name" value="Leucine-rich Repeat Variant"/>
    <property type="match status" value="1"/>
</dbReference>
<comment type="subcellular location">
    <subcellularLocation>
        <location evidence="1">Cytoplasm</location>
        <location evidence="1">Cytoskeleton</location>
        <location evidence="1">Cilium basal body</location>
    </subcellularLocation>
</comment>
<organism evidence="7 8">
    <name type="scientific">Batrachochytrium salamandrivorans</name>
    <dbReference type="NCBI Taxonomy" id="1357716"/>
    <lineage>
        <taxon>Eukaryota</taxon>
        <taxon>Fungi</taxon>
        <taxon>Fungi incertae sedis</taxon>
        <taxon>Chytridiomycota</taxon>
        <taxon>Chytridiomycota incertae sedis</taxon>
        <taxon>Chytridiomycetes</taxon>
        <taxon>Rhizophydiales</taxon>
        <taxon>Rhizophydiales incertae sedis</taxon>
        <taxon>Batrachochytrium</taxon>
    </lineage>
</organism>
<gene>
    <name evidence="7" type="ORF">BASA50_002010</name>
</gene>
<dbReference type="InterPro" id="IPR011989">
    <property type="entry name" value="ARM-like"/>
</dbReference>
<evidence type="ECO:0000256" key="4">
    <source>
        <dbReference type="SAM" id="MobiDB-lite"/>
    </source>
</evidence>
<feature type="domain" description="ARMC9 CTLH-like" evidence="6">
    <location>
        <begin position="57"/>
        <end position="187"/>
    </location>
</feature>
<evidence type="ECO:0000259" key="6">
    <source>
        <dbReference type="Pfam" id="PF23138"/>
    </source>
</evidence>
<keyword evidence="2" id="KW-0970">Cilium biogenesis/degradation</keyword>
<evidence type="ECO:0008006" key="9">
    <source>
        <dbReference type="Google" id="ProtNLM"/>
    </source>
</evidence>
<feature type="domain" description="LisH" evidence="5">
    <location>
        <begin position="508"/>
        <end position="622"/>
    </location>
</feature>
<reference evidence="7 8" key="1">
    <citation type="submission" date="2021-02" db="EMBL/GenBank/DDBJ databases">
        <title>Variation within the Batrachochytrium salamandrivorans European outbreak.</title>
        <authorList>
            <person name="Kelly M."/>
            <person name="Pasmans F."/>
            <person name="Shea T.P."/>
            <person name="Munoz J.F."/>
            <person name="Carranza S."/>
            <person name="Cuomo C.A."/>
            <person name="Martel A."/>
        </authorList>
    </citation>
    <scope>NUCLEOTIDE SEQUENCE [LARGE SCALE GENOMIC DNA]</scope>
    <source>
        <strain evidence="7 8">AMFP18/2</strain>
    </source>
</reference>
<dbReference type="PANTHER" id="PTHR14881">
    <property type="entry name" value="LISH DOMAIN-CONTAINING PROTEIN ARMC9"/>
    <property type="match status" value="1"/>
</dbReference>
<keyword evidence="8" id="KW-1185">Reference proteome</keyword>
<feature type="region of interest" description="Disordered" evidence="4">
    <location>
        <begin position="713"/>
        <end position="868"/>
    </location>
</feature>
<evidence type="ECO:0000259" key="5">
    <source>
        <dbReference type="Pfam" id="PF21050"/>
    </source>
</evidence>
<evidence type="ECO:0000256" key="2">
    <source>
        <dbReference type="ARBA" id="ARBA00022794"/>
    </source>
</evidence>
<dbReference type="InterPro" id="IPR056327">
    <property type="entry name" value="ARMC9_CTLH-like_dom"/>
</dbReference>
<accession>A0ABQ8FMH2</accession>
<protein>
    <recommendedName>
        <fullName evidence="9">LisH domain-containing protein ARMC9</fullName>
    </recommendedName>
</protein>
<dbReference type="InterPro" id="IPR016024">
    <property type="entry name" value="ARM-type_fold"/>
</dbReference>
<name>A0ABQ8FMH2_9FUNG</name>
<evidence type="ECO:0000313" key="8">
    <source>
        <dbReference type="Proteomes" id="UP001648503"/>
    </source>
</evidence>
<dbReference type="Pfam" id="PF21050">
    <property type="entry name" value="ARMC9_ARM"/>
    <property type="match status" value="1"/>
</dbReference>
<dbReference type="Pfam" id="PF23138">
    <property type="entry name" value="CTLH_Armc9"/>
    <property type="match status" value="1"/>
</dbReference>
<dbReference type="PANTHER" id="PTHR14881:SF4">
    <property type="entry name" value="LISH DOMAIN-CONTAINING PROTEIN ARMC9"/>
    <property type="match status" value="1"/>
</dbReference>
<feature type="compositionally biased region" description="Polar residues" evidence="4">
    <location>
        <begin position="720"/>
        <end position="735"/>
    </location>
</feature>
<feature type="compositionally biased region" description="Basic and acidic residues" evidence="4">
    <location>
        <begin position="740"/>
        <end position="751"/>
    </location>
</feature>
<evidence type="ECO:0000313" key="7">
    <source>
        <dbReference type="EMBL" id="KAH6600841.1"/>
    </source>
</evidence>
<dbReference type="InterPro" id="IPR048959">
    <property type="entry name" value="ARMC9_ARM_dom"/>
</dbReference>
<proteinExistence type="predicted"/>
<feature type="compositionally biased region" description="Polar residues" evidence="4">
    <location>
        <begin position="772"/>
        <end position="785"/>
    </location>
</feature>
<evidence type="ECO:0000256" key="3">
    <source>
        <dbReference type="ARBA" id="ARBA00023273"/>
    </source>
</evidence>
<evidence type="ECO:0000256" key="1">
    <source>
        <dbReference type="ARBA" id="ARBA00004120"/>
    </source>
</evidence>
<feature type="compositionally biased region" description="Polar residues" evidence="4">
    <location>
        <begin position="755"/>
        <end position="764"/>
    </location>
</feature>